<dbReference type="NCBIfam" id="TIGR00621">
    <property type="entry name" value="ssb"/>
    <property type="match status" value="1"/>
</dbReference>
<dbReference type="GO" id="GO:0006310">
    <property type="term" value="P:DNA recombination"/>
    <property type="evidence" value="ECO:0007669"/>
    <property type="project" value="UniProtKB-UniRule"/>
</dbReference>
<feature type="compositionally biased region" description="Low complexity" evidence="5">
    <location>
        <begin position="120"/>
        <end position="145"/>
    </location>
</feature>
<dbReference type="PANTHER" id="PTHR10302:SF27">
    <property type="entry name" value="SINGLE-STRANDED DNA-BINDING PROTEIN"/>
    <property type="match status" value="1"/>
</dbReference>
<name>A0A4Y9AAQ3_9BACI</name>
<comment type="caution">
    <text evidence="6">The sequence shown here is derived from an EMBL/GenBank/DDBJ whole genome shotgun (WGS) entry which is preliminary data.</text>
</comment>
<keyword evidence="3" id="KW-0227">DNA damage</keyword>
<dbReference type="PIRSF" id="PIRSF002070">
    <property type="entry name" value="SSB"/>
    <property type="match status" value="1"/>
</dbReference>
<comment type="function">
    <text evidence="3">Plays an important role in DNA replication, recombination and repair. Binds to ssDNA and to an array of partner proteins to recruit them to their sites of action during DNA metabolism.</text>
</comment>
<gene>
    <name evidence="6" type="primary">ssb</name>
    <name evidence="6" type="ORF">E4U82_13035</name>
</gene>
<keyword evidence="7" id="KW-1185">Reference proteome</keyword>
<feature type="region of interest" description="Disordered" evidence="5">
    <location>
        <begin position="103"/>
        <end position="162"/>
    </location>
</feature>
<evidence type="ECO:0000256" key="2">
    <source>
        <dbReference type="ARBA" id="ARBA00023172"/>
    </source>
</evidence>
<comment type="caution">
    <text evidence="3">Lacks conserved residue(s) required for the propagation of feature annotation.</text>
</comment>
<dbReference type="PROSITE" id="PS50935">
    <property type="entry name" value="SSB"/>
    <property type="match status" value="1"/>
</dbReference>
<keyword evidence="2 3" id="KW-0233">DNA recombination</keyword>
<dbReference type="OrthoDB" id="9809878at2"/>
<accession>A0A4Y9AAQ3</accession>
<feature type="compositionally biased region" description="Polar residues" evidence="5">
    <location>
        <begin position="106"/>
        <end position="119"/>
    </location>
</feature>
<evidence type="ECO:0000313" key="6">
    <source>
        <dbReference type="EMBL" id="TFJ92277.1"/>
    </source>
</evidence>
<dbReference type="Gene3D" id="2.40.50.140">
    <property type="entry name" value="Nucleic acid-binding proteins"/>
    <property type="match status" value="1"/>
</dbReference>
<evidence type="ECO:0000256" key="4">
    <source>
        <dbReference type="PIRNR" id="PIRNR002070"/>
    </source>
</evidence>
<dbReference type="PANTHER" id="PTHR10302">
    <property type="entry name" value="SINGLE-STRANDED DNA-BINDING PROTEIN"/>
    <property type="match status" value="1"/>
</dbReference>
<proteinExistence type="inferred from homology"/>
<keyword evidence="3" id="KW-0235">DNA replication</keyword>
<dbReference type="InterPro" id="IPR012340">
    <property type="entry name" value="NA-bd_OB-fold"/>
</dbReference>
<dbReference type="Proteomes" id="UP000298484">
    <property type="component" value="Unassembled WGS sequence"/>
</dbReference>
<dbReference type="GO" id="GO:0009295">
    <property type="term" value="C:nucleoid"/>
    <property type="evidence" value="ECO:0007669"/>
    <property type="project" value="TreeGrafter"/>
</dbReference>
<dbReference type="InterPro" id="IPR000424">
    <property type="entry name" value="Primosome_PriB/ssb"/>
</dbReference>
<dbReference type="AlphaFoldDB" id="A0A4Y9AAQ3"/>
<evidence type="ECO:0000256" key="3">
    <source>
        <dbReference type="HAMAP-Rule" id="MF_00984"/>
    </source>
</evidence>
<dbReference type="Pfam" id="PF00436">
    <property type="entry name" value="SSB"/>
    <property type="match status" value="1"/>
</dbReference>
<dbReference type="CDD" id="cd04496">
    <property type="entry name" value="SSB_OBF"/>
    <property type="match status" value="1"/>
</dbReference>
<comment type="subunit">
    <text evidence="3">Homotetramer.</text>
</comment>
<sequence length="162" mass="18127">MLNRVVLVGRLTRDPDLRYTPNGAAVANFTLAVNRPFSNQQGNRDADFINCVVWRRQAENLAQYMSKGSMVGVDGRVQTRTFETKEGRTAFVTEIVADSVQFLESKGSSQNRSQPSTGYQPNPSQNQNQSQSQNQNQPDQNNNNPFKDNGEPIDISDDDLPF</sequence>
<organism evidence="6 7">
    <name type="scientific">Lentibacillus salicampi</name>
    <dbReference type="NCBI Taxonomy" id="175306"/>
    <lineage>
        <taxon>Bacteria</taxon>
        <taxon>Bacillati</taxon>
        <taxon>Bacillota</taxon>
        <taxon>Bacilli</taxon>
        <taxon>Bacillales</taxon>
        <taxon>Bacillaceae</taxon>
        <taxon>Lentibacillus</taxon>
    </lineage>
</organism>
<dbReference type="SUPFAM" id="SSF50249">
    <property type="entry name" value="Nucleic acid-binding proteins"/>
    <property type="match status" value="1"/>
</dbReference>
<dbReference type="RefSeq" id="WP_135110608.1">
    <property type="nucleotide sequence ID" value="NZ_SRHY01000025.1"/>
</dbReference>
<evidence type="ECO:0000256" key="1">
    <source>
        <dbReference type="ARBA" id="ARBA00023125"/>
    </source>
</evidence>
<dbReference type="EMBL" id="SRHY01000025">
    <property type="protein sequence ID" value="TFJ92277.1"/>
    <property type="molecule type" value="Genomic_DNA"/>
</dbReference>
<keyword evidence="1 3" id="KW-0238">DNA-binding</keyword>
<dbReference type="GO" id="GO:0003697">
    <property type="term" value="F:single-stranded DNA binding"/>
    <property type="evidence" value="ECO:0007669"/>
    <property type="project" value="UniProtKB-UniRule"/>
</dbReference>
<dbReference type="InterPro" id="IPR011344">
    <property type="entry name" value="ssDNA-bd"/>
</dbReference>
<evidence type="ECO:0000313" key="7">
    <source>
        <dbReference type="Proteomes" id="UP000298484"/>
    </source>
</evidence>
<feature type="short sequence motif" description="Important for interaction with partner proteins" evidence="3">
    <location>
        <begin position="157"/>
        <end position="162"/>
    </location>
</feature>
<protein>
    <recommendedName>
        <fullName evidence="3 4">Single-stranded DNA-binding protein</fullName>
        <shortName evidence="3">SSB</shortName>
    </recommendedName>
</protein>
<dbReference type="GO" id="GO:0006281">
    <property type="term" value="P:DNA repair"/>
    <property type="evidence" value="ECO:0007669"/>
    <property type="project" value="UniProtKB-UniRule"/>
</dbReference>
<keyword evidence="3" id="KW-0234">DNA repair</keyword>
<dbReference type="GO" id="GO:0006260">
    <property type="term" value="P:DNA replication"/>
    <property type="evidence" value="ECO:0007669"/>
    <property type="project" value="UniProtKB-UniRule"/>
</dbReference>
<dbReference type="HAMAP" id="MF_00984">
    <property type="entry name" value="SSB"/>
    <property type="match status" value="1"/>
</dbReference>
<evidence type="ECO:0000256" key="5">
    <source>
        <dbReference type="SAM" id="MobiDB-lite"/>
    </source>
</evidence>
<reference evidence="6 7" key="1">
    <citation type="submission" date="2019-03" db="EMBL/GenBank/DDBJ databases">
        <title>Genome sequence of Lentibacillus salicampi ATCC BAA-719.</title>
        <authorList>
            <person name="Maclea K.S."/>
            <person name="Simoes Junior M."/>
        </authorList>
    </citation>
    <scope>NUCLEOTIDE SEQUENCE [LARGE SCALE GENOMIC DNA]</scope>
    <source>
        <strain evidence="6 7">ATCC BAA-719</strain>
    </source>
</reference>
<dbReference type="FunFam" id="2.40.50.140:FF:000084">
    <property type="entry name" value="Single-stranded DNA-binding protein"/>
    <property type="match status" value="1"/>
</dbReference>